<dbReference type="eggNOG" id="COG0429">
    <property type="taxonomic scope" value="Bacteria"/>
</dbReference>
<dbReference type="InterPro" id="IPR012020">
    <property type="entry name" value="ABHD4"/>
</dbReference>
<dbReference type="EMBL" id="BX548174">
    <property type="protein sequence ID" value="CAE19603.1"/>
    <property type="molecule type" value="Genomic_DNA"/>
</dbReference>
<evidence type="ECO:0000259" key="4">
    <source>
        <dbReference type="Pfam" id="PF12146"/>
    </source>
</evidence>
<comment type="similarity">
    <text evidence="1">Belongs to the AB hydrolase superfamily. AB hydrolase 4 family.</text>
</comment>
<dbReference type="InterPro" id="IPR022742">
    <property type="entry name" value="Hydrolase_4"/>
</dbReference>
<dbReference type="InterPro" id="IPR001375">
    <property type="entry name" value="Peptidase_S9_cat"/>
</dbReference>
<proteinExistence type="inferred from homology"/>
<evidence type="ECO:0000256" key="2">
    <source>
        <dbReference type="PIRSR" id="PIRSR005211-1"/>
    </source>
</evidence>
<protein>
    <submittedName>
        <fullName evidence="5">Uncharacterized protein</fullName>
    </submittedName>
</protein>
<dbReference type="SUPFAM" id="SSF53474">
    <property type="entry name" value="alpha/beta-Hydrolases"/>
    <property type="match status" value="1"/>
</dbReference>
<organism evidence="5 6">
    <name type="scientific">Prochlorococcus marinus subsp. pastoris (strain CCMP1986 / NIES-2087 / MED4)</name>
    <dbReference type="NCBI Taxonomy" id="59919"/>
    <lineage>
        <taxon>Bacteria</taxon>
        <taxon>Bacillati</taxon>
        <taxon>Cyanobacteriota</taxon>
        <taxon>Cyanophyceae</taxon>
        <taxon>Synechococcales</taxon>
        <taxon>Prochlorococcaceae</taxon>
        <taxon>Prochlorococcus</taxon>
    </lineage>
</organism>
<dbReference type="Gene3D" id="3.40.50.1820">
    <property type="entry name" value="alpha/beta hydrolase"/>
    <property type="match status" value="1"/>
</dbReference>
<feature type="active site" description="Charge relay system" evidence="2">
    <location>
        <position position="341"/>
    </location>
</feature>
<dbReference type="PANTHER" id="PTHR10794">
    <property type="entry name" value="ABHYDROLASE DOMAIN-CONTAINING PROTEIN"/>
    <property type="match status" value="1"/>
</dbReference>
<dbReference type="KEGG" id="pmm:PMM1144"/>
<dbReference type="GO" id="GO:0006508">
    <property type="term" value="P:proteolysis"/>
    <property type="evidence" value="ECO:0007669"/>
    <property type="project" value="InterPro"/>
</dbReference>
<accession>Q7V0V8</accession>
<dbReference type="PANTHER" id="PTHR10794:SF94">
    <property type="entry name" value="ESTERASE YHET-RELATED"/>
    <property type="match status" value="1"/>
</dbReference>
<dbReference type="InterPro" id="IPR029058">
    <property type="entry name" value="AB_hydrolase_fold"/>
</dbReference>
<dbReference type="Pfam" id="PF00326">
    <property type="entry name" value="Peptidase_S9"/>
    <property type="match status" value="1"/>
</dbReference>
<dbReference type="ESTHER" id="promp-q7v0v8">
    <property type="family name" value="abh_upf0017"/>
</dbReference>
<name>Q7V0V8_PROMP</name>
<evidence type="ECO:0000259" key="3">
    <source>
        <dbReference type="Pfam" id="PF00326"/>
    </source>
</evidence>
<dbReference type="RefSeq" id="WP_011132777.1">
    <property type="nucleotide sequence ID" value="NC_005072.1"/>
</dbReference>
<dbReference type="GO" id="GO:0008236">
    <property type="term" value="F:serine-type peptidase activity"/>
    <property type="evidence" value="ECO:0007669"/>
    <property type="project" value="InterPro"/>
</dbReference>
<feature type="domain" description="Serine aminopeptidase S33" evidence="4">
    <location>
        <begin position="82"/>
        <end position="204"/>
    </location>
</feature>
<dbReference type="AlphaFoldDB" id="Q7V0V8"/>
<feature type="domain" description="Peptidase S9 prolyl oligopeptidase catalytic" evidence="3">
    <location>
        <begin position="272"/>
        <end position="360"/>
    </location>
</feature>
<evidence type="ECO:0000313" key="6">
    <source>
        <dbReference type="Proteomes" id="UP000001026"/>
    </source>
</evidence>
<dbReference type="PIRSF" id="PIRSF005211">
    <property type="entry name" value="Ab_hydro_YheT"/>
    <property type="match status" value="1"/>
</dbReference>
<dbReference type="OrthoDB" id="332676at2"/>
<evidence type="ECO:0000313" key="5">
    <source>
        <dbReference type="EMBL" id="CAE19603.1"/>
    </source>
</evidence>
<dbReference type="GO" id="GO:0047372">
    <property type="term" value="F:monoacylglycerol lipase activity"/>
    <property type="evidence" value="ECO:0007669"/>
    <property type="project" value="TreeGrafter"/>
</dbReference>
<sequence>MAINSNLSFKFSDYINKRPFRQAFPWIGGDLQTLRDTFIFDFLQAKTNKKILLPINNILSEKFEGDYLLGFLELPENLDCLKGIVLITHGLGGSTRRFGLKRIARKLVNNGFGVIKLNLRGAGSARYLAKGNYSARCSNDIILGLKNFRQLLNSEFKDSLKNKEDLPIFGVGLSLGGTILLNACLDYRSRNRRKLLDGLACVSSPLDLLSCSNCIERPRNFLYQKWLMQRLKRQLWDGFKNEGILFPKSSLSKKIKGLKTIGEFDANFTAPSWGFKSLEDYYYQSSPIFRIQNLIKNLPPTLLIHAKDDPWVPYQSTLNLKNSLNESFDKLTILITNKGGHNGFHSNNGCWSDEAVKNWLLSL</sequence>
<dbReference type="STRING" id="59919.PMM1144"/>
<dbReference type="Pfam" id="PF12146">
    <property type="entry name" value="Hydrolase_4"/>
    <property type="match status" value="1"/>
</dbReference>
<reference evidence="5 6" key="1">
    <citation type="journal article" date="2003" name="Nature">
        <title>Genome divergence in two Prochlorococcus ecotypes reflects oceanic niche differentiation.</title>
        <authorList>
            <person name="Rocap G."/>
            <person name="Larimer F.W."/>
            <person name="Lamerdin J.E."/>
            <person name="Malfatti S."/>
            <person name="Chain P."/>
            <person name="Ahlgren N.A."/>
            <person name="Arellano A."/>
            <person name="Coleman M."/>
            <person name="Hauser L."/>
            <person name="Hess W.R."/>
            <person name="Johnson Z.I."/>
            <person name="Land M.L."/>
            <person name="Lindell D."/>
            <person name="Post A.F."/>
            <person name="Regala W."/>
            <person name="Shah M."/>
            <person name="Shaw S.L."/>
            <person name="Steglich C."/>
            <person name="Sullivan M.B."/>
            <person name="Ting C.S."/>
            <person name="Tolonen A."/>
            <person name="Webb E.A."/>
            <person name="Zinser E.R."/>
            <person name="Chisholm S.W."/>
        </authorList>
    </citation>
    <scope>NUCLEOTIDE SEQUENCE [LARGE SCALE GENOMIC DNA]</scope>
    <source>
        <strain evidence="6">CCMP1986 / NIES-2087 / MED4</strain>
    </source>
</reference>
<evidence type="ECO:0000256" key="1">
    <source>
        <dbReference type="ARBA" id="ARBA00010884"/>
    </source>
</evidence>
<dbReference type="Proteomes" id="UP000001026">
    <property type="component" value="Chromosome"/>
</dbReference>
<dbReference type="HOGENOM" id="CLU_032487_0_1_3"/>
<gene>
    <name evidence="5" type="ordered locus">PMM1144</name>
</gene>
<feature type="active site" description="Charge relay system" evidence="2">
    <location>
        <position position="309"/>
    </location>
</feature>
<feature type="active site" description="Charge relay system" evidence="2">
    <location>
        <position position="174"/>
    </location>
</feature>
<dbReference type="GO" id="GO:0034338">
    <property type="term" value="F:short-chain carboxylesterase activity"/>
    <property type="evidence" value="ECO:0007669"/>
    <property type="project" value="TreeGrafter"/>
</dbReference>
<dbReference type="InterPro" id="IPR050960">
    <property type="entry name" value="AB_hydrolase_4_sf"/>
</dbReference>